<name>A0A1C0U717_9GAMM</name>
<dbReference type="InterPro" id="IPR056133">
    <property type="entry name" value="DUF7716"/>
</dbReference>
<feature type="domain" description="DUF7716" evidence="1">
    <location>
        <begin position="12"/>
        <end position="100"/>
    </location>
</feature>
<evidence type="ECO:0000313" key="2">
    <source>
        <dbReference type="EMBL" id="OCQ53718.1"/>
    </source>
</evidence>
<dbReference type="Pfam" id="PF24832">
    <property type="entry name" value="DUF7716"/>
    <property type="match status" value="1"/>
</dbReference>
<sequence length="101" mass="11889">MKTISGFNQLLSLYKQLPDVGWIYIDKDFDTESTQDILNKNYYLAENDDEEFDMDETHGTFLECPMFADIIDNKLEHNPNAIKEDLIEAVIHYLVYDDFLD</sequence>
<gene>
    <name evidence="2" type="ORF">Ppb6_01068</name>
</gene>
<accession>A0A1C0U717</accession>
<dbReference type="PATRIC" id="fig|286156.4.peg.1220"/>
<protein>
    <recommendedName>
        <fullName evidence="1">DUF7716 domain-containing protein</fullName>
    </recommendedName>
</protein>
<proteinExistence type="predicted"/>
<evidence type="ECO:0000259" key="1">
    <source>
        <dbReference type="Pfam" id="PF24832"/>
    </source>
</evidence>
<evidence type="ECO:0000313" key="3">
    <source>
        <dbReference type="Proteomes" id="UP000093476"/>
    </source>
</evidence>
<organism evidence="2 3">
    <name type="scientific">Photorhabdus australis subsp. thailandensis</name>
    <dbReference type="NCBI Taxonomy" id="2805096"/>
    <lineage>
        <taxon>Bacteria</taxon>
        <taxon>Pseudomonadati</taxon>
        <taxon>Pseudomonadota</taxon>
        <taxon>Gammaproteobacteria</taxon>
        <taxon>Enterobacterales</taxon>
        <taxon>Morganellaceae</taxon>
        <taxon>Photorhabdus</taxon>
    </lineage>
</organism>
<dbReference type="EMBL" id="LOMY01000033">
    <property type="protein sequence ID" value="OCQ53718.1"/>
    <property type="molecule type" value="Genomic_DNA"/>
</dbReference>
<keyword evidence="3" id="KW-1185">Reference proteome</keyword>
<comment type="caution">
    <text evidence="2">The sequence shown here is derived from an EMBL/GenBank/DDBJ whole genome shotgun (WGS) entry which is preliminary data.</text>
</comment>
<dbReference type="AlphaFoldDB" id="A0A1C0U717"/>
<reference evidence="2 3" key="1">
    <citation type="submission" date="2015-12" db="EMBL/GenBank/DDBJ databases">
        <title>Genome comparisons provide insights into the role of secondary metabolites in the pathogenic phase of the Photorhabdus life cycle.</title>
        <authorList>
            <person name="Tobias N.J."/>
            <person name="Mishra B."/>
            <person name="Gupta D.K."/>
            <person name="Thines M."/>
            <person name="Stinear T.P."/>
            <person name="Bode H.B."/>
        </authorList>
    </citation>
    <scope>NUCLEOTIDE SEQUENCE [LARGE SCALE GENOMIC DNA]</scope>
    <source>
        <strain evidence="2 3">PB68.1</strain>
    </source>
</reference>
<dbReference type="Proteomes" id="UP000093476">
    <property type="component" value="Unassembled WGS sequence"/>
</dbReference>
<dbReference type="RefSeq" id="WP_065822425.1">
    <property type="nucleotide sequence ID" value="NZ_CAWMQZ010000033.1"/>
</dbReference>